<proteinExistence type="predicted"/>
<dbReference type="OrthoDB" id="5414547at2759"/>
<sequence length="275" mass="30366">MPVNASSHHDALSQCTATLSSALQVLDSFNRRNKNQHRVASWWTQFGLLRRCARKLDDTLAVYLLSLQVRNLKRAKQSQPQVLSRNGKALDHDLTSQARKFVESTIPLSFLAFTQLAADNQHAALGLVLLGVLASINSVVTRLLPPDPQDEQLSRDIEAPKLPHPKTVDKTAQIDPRGFGEIISRDQLSLSVKTRPQSTLPPPPSPPSPPEHAQEPEIRIAAKKRKPTVTTTGTASAKRSMEQRPHKSQTKTKKSDPFSDIFSSLYSINQPGNGK</sequence>
<feature type="region of interest" description="Disordered" evidence="1">
    <location>
        <begin position="145"/>
        <end position="275"/>
    </location>
</feature>
<evidence type="ECO:0000313" key="3">
    <source>
        <dbReference type="EMBL" id="TDZ17753.1"/>
    </source>
</evidence>
<accession>N4VSB7</accession>
<feature type="compositionally biased region" description="Pro residues" evidence="1">
    <location>
        <begin position="199"/>
        <end position="210"/>
    </location>
</feature>
<evidence type="ECO:0000313" key="4">
    <source>
        <dbReference type="Proteomes" id="UP000014480"/>
    </source>
</evidence>
<dbReference type="Proteomes" id="UP000014480">
    <property type="component" value="Unassembled WGS sequence"/>
</dbReference>
<dbReference type="Pfam" id="PF20945">
    <property type="entry name" value="RMP1"/>
    <property type="match status" value="1"/>
</dbReference>
<dbReference type="PANTHER" id="PTHR37792">
    <property type="entry name" value="RIBONUCLEASE MRP PROTEIN SUBUNIT RMP1"/>
    <property type="match status" value="1"/>
</dbReference>
<feature type="compositionally biased region" description="Polar residues" evidence="1">
    <location>
        <begin position="261"/>
        <end position="275"/>
    </location>
</feature>
<evidence type="ECO:0000256" key="1">
    <source>
        <dbReference type="SAM" id="MobiDB-lite"/>
    </source>
</evidence>
<name>N4VSB7_COLOR</name>
<dbReference type="PANTHER" id="PTHR37792:SF1">
    <property type="entry name" value="RIBONUCLEASE MRP PROTEIN SUBUNIT RMP1"/>
    <property type="match status" value="1"/>
</dbReference>
<dbReference type="GO" id="GO:0000294">
    <property type="term" value="P:nuclear-transcribed mRNA catabolic process, RNase MRP-dependent"/>
    <property type="evidence" value="ECO:0007669"/>
    <property type="project" value="TreeGrafter"/>
</dbReference>
<reference evidence="4" key="2">
    <citation type="journal article" date="2019" name="Mol. Plant Microbe Interact.">
        <title>Genome sequence resources for four phytopathogenic fungi from the Colletotrichum orbiculare species complex.</title>
        <authorList>
            <person name="Gan P."/>
            <person name="Tsushima A."/>
            <person name="Narusaka M."/>
            <person name="Narusaka Y."/>
            <person name="Takano Y."/>
            <person name="Kubo Y."/>
            <person name="Shirasu K."/>
        </authorList>
    </citation>
    <scope>GENOME REANNOTATION</scope>
    <source>
        <strain evidence="4">104-T / ATCC 96160 / CBS 514.97 / LARS 414 / MAFF 240422</strain>
    </source>
</reference>
<comment type="caution">
    <text evidence="3">The sequence shown here is derived from an EMBL/GenBank/DDBJ whole genome shotgun (WGS) entry which is preliminary data.</text>
</comment>
<organism evidence="3 4">
    <name type="scientific">Colletotrichum orbiculare (strain 104-T / ATCC 96160 / CBS 514.97 / LARS 414 / MAFF 240422)</name>
    <name type="common">Cucumber anthracnose fungus</name>
    <name type="synonym">Colletotrichum lagenarium</name>
    <dbReference type="NCBI Taxonomy" id="1213857"/>
    <lineage>
        <taxon>Eukaryota</taxon>
        <taxon>Fungi</taxon>
        <taxon>Dikarya</taxon>
        <taxon>Ascomycota</taxon>
        <taxon>Pezizomycotina</taxon>
        <taxon>Sordariomycetes</taxon>
        <taxon>Hypocreomycetidae</taxon>
        <taxon>Glomerellales</taxon>
        <taxon>Glomerellaceae</taxon>
        <taxon>Colletotrichum</taxon>
        <taxon>Colletotrichum orbiculare species complex</taxon>
    </lineage>
</organism>
<dbReference type="InterPro" id="IPR047204">
    <property type="entry name" value="RMP1_RBD"/>
</dbReference>
<protein>
    <submittedName>
        <fullName evidence="3">Ribonuclease MRP protein subunit rmp1</fullName>
    </submittedName>
</protein>
<dbReference type="STRING" id="1213857.N4VSB7"/>
<keyword evidence="4" id="KW-1185">Reference proteome</keyword>
<dbReference type="InterPro" id="IPR047205">
    <property type="entry name" value="RMP1"/>
</dbReference>
<dbReference type="GO" id="GO:0000466">
    <property type="term" value="P:maturation of 5.8S rRNA from tricistronic rRNA transcript (SSU-rRNA, 5.8S rRNA, LSU-rRNA)"/>
    <property type="evidence" value="ECO:0007669"/>
    <property type="project" value="TreeGrafter"/>
</dbReference>
<dbReference type="HOGENOM" id="CLU_031977_1_0_1"/>
<dbReference type="GO" id="GO:0042134">
    <property type="term" value="F:rRNA primary transcript binding"/>
    <property type="evidence" value="ECO:0007669"/>
    <property type="project" value="InterPro"/>
</dbReference>
<gene>
    <name evidence="3" type="ORF">Cob_v009372</name>
</gene>
<feature type="domain" description="RNase MRP protein 1 RNA binding" evidence="2">
    <location>
        <begin position="26"/>
        <end position="134"/>
    </location>
</feature>
<feature type="compositionally biased region" description="Polar residues" evidence="1">
    <location>
        <begin position="228"/>
        <end position="237"/>
    </location>
</feature>
<dbReference type="EMBL" id="AMCV02000027">
    <property type="protein sequence ID" value="TDZ17753.1"/>
    <property type="molecule type" value="Genomic_DNA"/>
</dbReference>
<dbReference type="GO" id="GO:0000172">
    <property type="term" value="C:ribonuclease MRP complex"/>
    <property type="evidence" value="ECO:0007669"/>
    <property type="project" value="InterPro"/>
</dbReference>
<dbReference type="eggNOG" id="ENOG502S2QW">
    <property type="taxonomic scope" value="Eukaryota"/>
</dbReference>
<evidence type="ECO:0000259" key="2">
    <source>
        <dbReference type="Pfam" id="PF20945"/>
    </source>
</evidence>
<feature type="compositionally biased region" description="Polar residues" evidence="1">
    <location>
        <begin position="186"/>
        <end position="198"/>
    </location>
</feature>
<reference evidence="4" key="1">
    <citation type="journal article" date="2013" name="New Phytol.">
        <title>Comparative genomic and transcriptomic analyses reveal the hemibiotrophic stage shift of Colletotrichum fungi.</title>
        <authorList>
            <person name="Gan P."/>
            <person name="Ikeda K."/>
            <person name="Irieda H."/>
            <person name="Narusaka M."/>
            <person name="O'Connell R.J."/>
            <person name="Narusaka Y."/>
            <person name="Takano Y."/>
            <person name="Kubo Y."/>
            <person name="Shirasu K."/>
        </authorList>
    </citation>
    <scope>NUCLEOTIDE SEQUENCE [LARGE SCALE GENOMIC DNA]</scope>
    <source>
        <strain evidence="4">104-T / ATCC 96160 / CBS 514.97 / LARS 414 / MAFF 240422</strain>
    </source>
</reference>
<feature type="compositionally biased region" description="Basic and acidic residues" evidence="1">
    <location>
        <begin position="152"/>
        <end position="169"/>
    </location>
</feature>
<dbReference type="AlphaFoldDB" id="N4VSB7"/>